<dbReference type="EMBL" id="FOOU01000003">
    <property type="protein sequence ID" value="SFG09692.1"/>
    <property type="molecule type" value="Genomic_DNA"/>
</dbReference>
<keyword evidence="2" id="KW-1185">Reference proteome</keyword>
<dbReference type="PANTHER" id="PTHR36932:SF1">
    <property type="entry name" value="CAPSULAR POLYSACCHARIDE BIOSYNTHESIS PROTEIN"/>
    <property type="match status" value="1"/>
</dbReference>
<name>A0A1I2P0M2_9GAMM</name>
<evidence type="ECO:0000313" key="1">
    <source>
        <dbReference type="EMBL" id="SFG09692.1"/>
    </source>
</evidence>
<dbReference type="PANTHER" id="PTHR36932">
    <property type="entry name" value="CAPSULAR POLYSACCHARIDE BIOSYNTHESIS PROTEIN"/>
    <property type="match status" value="1"/>
</dbReference>
<reference evidence="2" key="1">
    <citation type="submission" date="2016-10" db="EMBL/GenBank/DDBJ databases">
        <authorList>
            <person name="Varghese N."/>
            <person name="Submissions S."/>
        </authorList>
    </citation>
    <scope>NUCLEOTIDE SEQUENCE [LARGE SCALE GENOMIC DNA]</scope>
    <source>
        <strain evidence="2">CGMCC 1.10971</strain>
    </source>
</reference>
<dbReference type="STRING" id="1045558.SAMN05216175_103212"/>
<dbReference type="InterPro" id="IPR053158">
    <property type="entry name" value="CapK_Type1_Caps_Biosynth"/>
</dbReference>
<organism evidence="1 2">
    <name type="scientific">Neptunomonas qingdaonensis</name>
    <dbReference type="NCBI Taxonomy" id="1045558"/>
    <lineage>
        <taxon>Bacteria</taxon>
        <taxon>Pseudomonadati</taxon>
        <taxon>Pseudomonadota</taxon>
        <taxon>Gammaproteobacteria</taxon>
        <taxon>Oceanospirillales</taxon>
        <taxon>Oceanospirillaceae</taxon>
        <taxon>Neptunomonas</taxon>
    </lineage>
</organism>
<protein>
    <submittedName>
        <fullName evidence="1">Putative adenylate-forming enzyme</fullName>
    </submittedName>
</protein>
<gene>
    <name evidence="1" type="ORF">SAMN05216175_103212</name>
</gene>
<dbReference type="OrthoDB" id="580775at2"/>
<dbReference type="SUPFAM" id="SSF56801">
    <property type="entry name" value="Acetyl-CoA synthetase-like"/>
    <property type="match status" value="1"/>
</dbReference>
<dbReference type="RefSeq" id="WP_090725773.1">
    <property type="nucleotide sequence ID" value="NZ_FOOU01000003.1"/>
</dbReference>
<evidence type="ECO:0000313" key="2">
    <source>
        <dbReference type="Proteomes" id="UP000198623"/>
    </source>
</evidence>
<dbReference type="InterPro" id="IPR042099">
    <property type="entry name" value="ANL_N_sf"/>
</dbReference>
<dbReference type="AlphaFoldDB" id="A0A1I2P0M2"/>
<proteinExistence type="predicted"/>
<dbReference type="Proteomes" id="UP000198623">
    <property type="component" value="Unassembled WGS sequence"/>
</dbReference>
<sequence>MLTPLDFMNDWADGMRCWQATSSLQSALPVSAEQARDIGRKRAEKLIAYARKSSPFYANYYASVPADSALQDYPAVNRATLMANFDSWSSDRRITLASVKSLLSCTDRIGERFFNDYLVWTSSGTSGVKGIYVQDIHALSIYQSLMAVRYLNQLTASASVLPWPETLNANRTALVAAVEGHFAGIVYWKWAARLNPWLSGQTRTFSILQPIPELVEQLNRWQPKFLSTYPSMLSVLAQEQESGRLKLSPTRLWCGGENLEKQQKQQIEAAFSCAIDEDYGASEAMNMAFACEHGKLHVNTDWFILEPVDANMQPVRAGEKSVTTLVTNLANTLQPIIRYDIGDSITLHTEACTCSNPLPTMEVVGRHDDTLWMMEENNKKVAILPLTLNTVIEENAGEFGFQIIQLGPNHLSIRTQGDDIYARSRAFGRIRDSLEQYFKTTGVLPVTFEHDQALPARDAVSGKLNQVIKMGS</sequence>
<dbReference type="Gene3D" id="3.40.50.12780">
    <property type="entry name" value="N-terminal domain of ligase-like"/>
    <property type="match status" value="1"/>
</dbReference>
<accession>A0A1I2P0M2</accession>